<sequence length="305" mass="35480">MRNVIEVYVENLKKYNQGILNGRWITLGIDEESLQKILKEHLGIADHNSAIAIFDYHADFEIDEHENIYHLNQAAKLLNCLLDEDCKKVLDYCKVREITAALEISNVCLQLEDIIYGYFSNWVDQNIKDPDEKLGHALFDNSKLGVYMRQNKMESYFDYKAYGRDASISSYDIGDYGYVYKKDSINTKKYTYEEIDEIMKNGSGKYMGKCECTVKFLKNFFLLSQNEYVKIQKVCKSLDMLAVVEFTMSGYDHLYAFVVDHISRLIYINDLTVGKTLREFKAGNSIDDEVFNDILDELNNPKIYI</sequence>
<proteinExistence type="predicted"/>
<name>A0A173SSI7_ANAHA</name>
<dbReference type="Pfam" id="PF07275">
    <property type="entry name" value="ArdA"/>
    <property type="match status" value="1"/>
</dbReference>
<dbReference type="InterPro" id="IPR041895">
    <property type="entry name" value="ArdA_dom1"/>
</dbReference>
<reference evidence="1 2" key="1">
    <citation type="submission" date="2015-09" db="EMBL/GenBank/DDBJ databases">
        <authorList>
            <consortium name="Pathogen Informatics"/>
        </authorList>
    </citation>
    <scope>NUCLEOTIDE SEQUENCE [LARGE SCALE GENOMIC DNA]</scope>
    <source>
        <strain evidence="1 2">2789STDY5834959</strain>
    </source>
</reference>
<accession>A0A173SSI7</accession>
<gene>
    <name evidence="1" type="ORF">ERS852571_01429</name>
</gene>
<dbReference type="Gene3D" id="3.10.20.480">
    <property type="entry name" value="Antirestriction protein ArdA, domain 1"/>
    <property type="match status" value="1"/>
</dbReference>
<dbReference type="InterPro" id="IPR009899">
    <property type="entry name" value="ArdA"/>
</dbReference>
<dbReference type="AlphaFoldDB" id="A0A173SSI7"/>
<organism evidence="1 2">
    <name type="scientific">Anaerostipes hadrus</name>
    <dbReference type="NCBI Taxonomy" id="649756"/>
    <lineage>
        <taxon>Bacteria</taxon>
        <taxon>Bacillati</taxon>
        <taxon>Bacillota</taxon>
        <taxon>Clostridia</taxon>
        <taxon>Lachnospirales</taxon>
        <taxon>Lachnospiraceae</taxon>
        <taxon>Anaerostipes</taxon>
    </lineage>
</organism>
<protein>
    <submittedName>
        <fullName evidence="1">Antirestriction protein</fullName>
    </submittedName>
</protein>
<dbReference type="EMBL" id="CYXY01000007">
    <property type="protein sequence ID" value="CUM92679.1"/>
    <property type="molecule type" value="Genomic_DNA"/>
</dbReference>
<evidence type="ECO:0000313" key="1">
    <source>
        <dbReference type="EMBL" id="CUM92679.1"/>
    </source>
</evidence>
<dbReference type="RefSeq" id="WP_055072783.1">
    <property type="nucleotide sequence ID" value="NZ_CYXY01000007.1"/>
</dbReference>
<dbReference type="Proteomes" id="UP000095553">
    <property type="component" value="Unassembled WGS sequence"/>
</dbReference>
<evidence type="ECO:0000313" key="2">
    <source>
        <dbReference type="Proteomes" id="UP000095553"/>
    </source>
</evidence>